<keyword evidence="2" id="KW-1185">Reference proteome</keyword>
<proteinExistence type="predicted"/>
<comment type="caution">
    <text evidence="1">The sequence shown here is derived from an EMBL/GenBank/DDBJ whole genome shotgun (WGS) entry which is preliminary data.</text>
</comment>
<evidence type="ECO:0000313" key="2">
    <source>
        <dbReference type="Proteomes" id="UP000187609"/>
    </source>
</evidence>
<dbReference type="EMBL" id="MJEQ01037193">
    <property type="protein sequence ID" value="OIS97259.1"/>
    <property type="molecule type" value="Genomic_DNA"/>
</dbReference>
<accession>A0A1J6HY91</accession>
<gene>
    <name evidence="1" type="ORF">A4A49_30829</name>
</gene>
<name>A0A1J6HY91_NICAT</name>
<organism evidence="1 2">
    <name type="scientific">Nicotiana attenuata</name>
    <name type="common">Coyote tobacco</name>
    <dbReference type="NCBI Taxonomy" id="49451"/>
    <lineage>
        <taxon>Eukaryota</taxon>
        <taxon>Viridiplantae</taxon>
        <taxon>Streptophyta</taxon>
        <taxon>Embryophyta</taxon>
        <taxon>Tracheophyta</taxon>
        <taxon>Spermatophyta</taxon>
        <taxon>Magnoliopsida</taxon>
        <taxon>eudicotyledons</taxon>
        <taxon>Gunneridae</taxon>
        <taxon>Pentapetalae</taxon>
        <taxon>asterids</taxon>
        <taxon>lamiids</taxon>
        <taxon>Solanales</taxon>
        <taxon>Solanaceae</taxon>
        <taxon>Nicotianoideae</taxon>
        <taxon>Nicotianeae</taxon>
        <taxon>Nicotiana</taxon>
    </lineage>
</organism>
<protein>
    <submittedName>
        <fullName evidence="1">Uncharacterized protein</fullName>
    </submittedName>
</protein>
<dbReference type="Proteomes" id="UP000187609">
    <property type="component" value="Unassembled WGS sequence"/>
</dbReference>
<sequence>MANLLARAAAIPSWAKINTSSSPQYWKKHSDSNNLNLAYEVFEKMSGNIRDNEAVVETSELLEKHIDVASTYNVSTGSHVEVELLKNMEILDELQASNVLVTKKEEFLDEDHVFNEMPNNCDSTVLAVASDLEDGNSEVDQVLDGNPKRTIDKNYVSPTDAATNFLVPFTSGEDIVQKVIASPSQVTHPFENVILLHIPRSPCLWNFFDKKFMMAHEVSDIERELVVSSSGARSIRLAYPFPCGGRESVAPIIEQVAGTFVLGDRDPWTGGALVSTTHRENFWTPKCKLLLLLESTGRFCSYASSFSIIKVWDPERQWCVNSYYSEIIGNIIIGLEISDISLKKCDNADQVEGSEFSWFGLHSPTYALTWVTAEPSSIADPVATSNQMLGSPHVFYNTLGYSIHFVVAQDLYSCCSTMNKIEQRHTSANDEQ</sequence>
<evidence type="ECO:0000313" key="1">
    <source>
        <dbReference type="EMBL" id="OIS97259.1"/>
    </source>
</evidence>
<dbReference type="AlphaFoldDB" id="A0A1J6HY91"/>
<reference evidence="1" key="1">
    <citation type="submission" date="2016-11" db="EMBL/GenBank/DDBJ databases">
        <title>The genome of Nicotiana attenuata.</title>
        <authorList>
            <person name="Xu S."/>
            <person name="Brockmoeller T."/>
            <person name="Gaquerel E."/>
            <person name="Navarro A."/>
            <person name="Kuhl H."/>
            <person name="Gase K."/>
            <person name="Ling Z."/>
            <person name="Zhou W."/>
            <person name="Kreitzer C."/>
            <person name="Stanke M."/>
            <person name="Tang H."/>
            <person name="Lyons E."/>
            <person name="Pandey P."/>
            <person name="Pandey S.P."/>
            <person name="Timmermann B."/>
            <person name="Baldwin I.T."/>
        </authorList>
    </citation>
    <scope>NUCLEOTIDE SEQUENCE [LARGE SCALE GENOMIC DNA]</scope>
    <source>
        <strain evidence="1">UT</strain>
    </source>
</reference>
<dbReference type="Gramene" id="OIS97259">
    <property type="protein sequence ID" value="OIS97259"/>
    <property type="gene ID" value="A4A49_30829"/>
</dbReference>